<sequence>MNLEQLLAEWQRDPSFMSQVAAWKVTQATPGQFRSIPSAAHEDLLKALKSRGIKQLFSHQEEAWKAIQAGRDTMVVTPTASGKTLCYNLPVLNAICEDPSVRALYIFPTKALAQDQVAELSELIEHVETQINSFTYDGDTPVHARQKIREAGHIVVTNPDMLHAAILPHHTKWLRLFENLKYIVIDETHIYRGVFGSHFANVLRRLERICAFYGAKPQYIMSSATIQNPGELAHLLTGREVYVVDKSGAPQGERHTVLYNPPVVHQQLGLRQSSLQVARRMAGRLLGEDIATIAFVKTRTQVEVLSSYLKADARDRLRGGIVGYRGGYLPSERRAIERGLRSGQLRGVVSTNALELGVDIGALDASLTVGYPGSVASVLQQSGRAGRRRGVSLAMFIANASALDQYLVHHPEALLEMSPESARIYPDNLLILMDHLKCAAYELPFGSDESFSVETTSELLKYLADARILHAGRDGKYHWMADALPSAGVSLRSAAQENVVIVDETEPRPRVIGETDRFSALTTLHEEAIYLHQARSYQVEKLDLANGKAFVRAVEADYYTDAELAVRLQVLDELERVDERPEAVHTFGEVAVNATPTLFKKIKFDTHENLGWGRIYLPEAELHTVGYWVSWAPHSFQFNQEEWESALKGMGHLLKHACALHCMCATSDLHVTVQVRDPLGQRPTMYVYDAYPGGIGLSERIFRDRDLILSSAFDMIRQCPCESGCPACVGPGQSEEHLKERAQMLLASSIDPLSRQEGCDGRGPQFAR</sequence>
<dbReference type="Gene3D" id="3.40.50.300">
    <property type="entry name" value="P-loop containing nucleotide triphosphate hydrolases"/>
    <property type="match status" value="2"/>
</dbReference>
<dbReference type="Pfam" id="PF00270">
    <property type="entry name" value="DEAD"/>
    <property type="match status" value="1"/>
</dbReference>
<dbReference type="Pfam" id="PF00271">
    <property type="entry name" value="Helicase_C"/>
    <property type="match status" value="1"/>
</dbReference>
<dbReference type="SMART" id="SM00487">
    <property type="entry name" value="DEXDc"/>
    <property type="match status" value="1"/>
</dbReference>
<evidence type="ECO:0000313" key="5">
    <source>
        <dbReference type="EMBL" id="WAH41583.1"/>
    </source>
</evidence>
<dbReference type="InterPro" id="IPR018973">
    <property type="entry name" value="MZB"/>
</dbReference>
<dbReference type="PROSITE" id="PS51194">
    <property type="entry name" value="HELICASE_CTER"/>
    <property type="match status" value="1"/>
</dbReference>
<feature type="domain" description="Helicase C-terminal" evidence="4">
    <location>
        <begin position="269"/>
        <end position="430"/>
    </location>
</feature>
<feature type="domain" description="Helicase ATP-binding" evidence="3">
    <location>
        <begin position="64"/>
        <end position="244"/>
    </location>
</feature>
<keyword evidence="6" id="KW-1185">Reference proteome</keyword>
<dbReference type="RefSeq" id="WP_268005491.1">
    <property type="nucleotide sequence ID" value="NZ_BSUT01000001.1"/>
</dbReference>
<dbReference type="SMART" id="SM00490">
    <property type="entry name" value="HELICc"/>
    <property type="match status" value="1"/>
</dbReference>
<dbReference type="InterPro" id="IPR011545">
    <property type="entry name" value="DEAD/DEAH_box_helicase_dom"/>
</dbReference>
<dbReference type="GO" id="GO:0004386">
    <property type="term" value="F:helicase activity"/>
    <property type="evidence" value="ECO:0007669"/>
    <property type="project" value="UniProtKB-KW"/>
</dbReference>
<dbReference type="SUPFAM" id="SSF52540">
    <property type="entry name" value="P-loop containing nucleoside triphosphate hydrolases"/>
    <property type="match status" value="2"/>
</dbReference>
<evidence type="ECO:0000259" key="4">
    <source>
        <dbReference type="PROSITE" id="PS51194"/>
    </source>
</evidence>
<dbReference type="Pfam" id="PF09369">
    <property type="entry name" value="MZB"/>
    <property type="match status" value="1"/>
</dbReference>
<keyword evidence="2" id="KW-0067">ATP-binding</keyword>
<keyword evidence="1" id="KW-0547">Nucleotide-binding</keyword>
<gene>
    <name evidence="5" type="ORF">NZD89_25645</name>
</gene>
<evidence type="ECO:0000256" key="1">
    <source>
        <dbReference type="ARBA" id="ARBA00022741"/>
    </source>
</evidence>
<keyword evidence="5" id="KW-0378">Hydrolase</keyword>
<dbReference type="InterPro" id="IPR027417">
    <property type="entry name" value="P-loop_NTPase"/>
</dbReference>
<dbReference type="Proteomes" id="UP001164761">
    <property type="component" value="Chromosome"/>
</dbReference>
<name>A0ABY6ZG75_9BACL</name>
<evidence type="ECO:0000259" key="3">
    <source>
        <dbReference type="PROSITE" id="PS51192"/>
    </source>
</evidence>
<dbReference type="InterPro" id="IPR001650">
    <property type="entry name" value="Helicase_C-like"/>
</dbReference>
<dbReference type="CDD" id="cd18797">
    <property type="entry name" value="SF2_C_Hrq"/>
    <property type="match status" value="1"/>
</dbReference>
<proteinExistence type="predicted"/>
<dbReference type="InterPro" id="IPR055227">
    <property type="entry name" value="HRQ1_WHD"/>
</dbReference>
<evidence type="ECO:0000256" key="2">
    <source>
        <dbReference type="ARBA" id="ARBA00022840"/>
    </source>
</evidence>
<reference evidence="5" key="1">
    <citation type="submission" date="2022-08" db="EMBL/GenBank/DDBJ databases">
        <title>Alicyclobacillus fastidiosus DSM 17978, complete genome.</title>
        <authorList>
            <person name="Wang Q."/>
            <person name="Cai R."/>
            <person name="Wang Z."/>
        </authorList>
    </citation>
    <scope>NUCLEOTIDE SEQUENCE</scope>
    <source>
        <strain evidence="5">DSM 17978</strain>
    </source>
</reference>
<protein>
    <submittedName>
        <fullName evidence="5">DEAD/DEAH box helicase</fullName>
    </submittedName>
</protein>
<dbReference type="EMBL" id="CP104067">
    <property type="protein sequence ID" value="WAH41583.1"/>
    <property type="molecule type" value="Genomic_DNA"/>
</dbReference>
<dbReference type="PANTHER" id="PTHR47957:SF3">
    <property type="entry name" value="ATP-DEPENDENT HELICASE HRQ1"/>
    <property type="match status" value="1"/>
</dbReference>
<dbReference type="Pfam" id="PF22982">
    <property type="entry name" value="WHD_HRQ1"/>
    <property type="match status" value="1"/>
</dbReference>
<evidence type="ECO:0000313" key="6">
    <source>
        <dbReference type="Proteomes" id="UP001164761"/>
    </source>
</evidence>
<dbReference type="PANTHER" id="PTHR47957">
    <property type="entry name" value="ATP-DEPENDENT HELICASE HRQ1"/>
    <property type="match status" value="1"/>
</dbReference>
<dbReference type="CDD" id="cd17923">
    <property type="entry name" value="DEXHc_Hrq1-like"/>
    <property type="match status" value="1"/>
</dbReference>
<dbReference type="InterPro" id="IPR014001">
    <property type="entry name" value="Helicase_ATP-bd"/>
</dbReference>
<organism evidence="5 6">
    <name type="scientific">Alicyclobacillus fastidiosus</name>
    <dbReference type="NCBI Taxonomy" id="392011"/>
    <lineage>
        <taxon>Bacteria</taxon>
        <taxon>Bacillati</taxon>
        <taxon>Bacillota</taxon>
        <taxon>Bacilli</taxon>
        <taxon>Bacillales</taxon>
        <taxon>Alicyclobacillaceae</taxon>
        <taxon>Alicyclobacillus</taxon>
    </lineage>
</organism>
<accession>A0ABY6ZG75</accession>
<dbReference type="PROSITE" id="PS51192">
    <property type="entry name" value="HELICASE_ATP_BIND_1"/>
    <property type="match status" value="1"/>
</dbReference>
<keyword evidence="5" id="KW-0347">Helicase</keyword>